<dbReference type="InterPro" id="IPR050809">
    <property type="entry name" value="UgpAE/MalFG_permease"/>
</dbReference>
<feature type="transmembrane region" description="Helical" evidence="7">
    <location>
        <begin position="110"/>
        <end position="130"/>
    </location>
</feature>
<comment type="similarity">
    <text evidence="7">Belongs to the binding-protein-dependent transport system permease family.</text>
</comment>
<evidence type="ECO:0000256" key="2">
    <source>
        <dbReference type="ARBA" id="ARBA00022448"/>
    </source>
</evidence>
<evidence type="ECO:0000256" key="6">
    <source>
        <dbReference type="ARBA" id="ARBA00023136"/>
    </source>
</evidence>
<keyword evidence="4 7" id="KW-0812">Transmembrane</keyword>
<dbReference type="CDD" id="cd06261">
    <property type="entry name" value="TM_PBP2"/>
    <property type="match status" value="1"/>
</dbReference>
<dbReference type="RefSeq" id="WP_120319329.1">
    <property type="nucleotide sequence ID" value="NZ_BONH01000033.1"/>
</dbReference>
<feature type="transmembrane region" description="Helical" evidence="7">
    <location>
        <begin position="160"/>
        <end position="182"/>
    </location>
</feature>
<proteinExistence type="inferred from homology"/>
<dbReference type="InterPro" id="IPR000515">
    <property type="entry name" value="MetI-like"/>
</dbReference>
<dbReference type="Pfam" id="PF00528">
    <property type="entry name" value="BPD_transp_1"/>
    <property type="match status" value="1"/>
</dbReference>
<keyword evidence="3" id="KW-1003">Cell membrane</keyword>
<evidence type="ECO:0000259" key="8">
    <source>
        <dbReference type="PROSITE" id="PS50928"/>
    </source>
</evidence>
<evidence type="ECO:0000256" key="4">
    <source>
        <dbReference type="ARBA" id="ARBA00022692"/>
    </source>
</evidence>
<evidence type="ECO:0000256" key="1">
    <source>
        <dbReference type="ARBA" id="ARBA00004651"/>
    </source>
</evidence>
<dbReference type="SUPFAM" id="SSF161098">
    <property type="entry name" value="MetI-like"/>
    <property type="match status" value="1"/>
</dbReference>
<feature type="transmembrane region" description="Helical" evidence="7">
    <location>
        <begin position="73"/>
        <end position="98"/>
    </location>
</feature>
<keyword evidence="2 7" id="KW-0813">Transport</keyword>
<protein>
    <submittedName>
        <fullName evidence="9">Sugar ABC transporter permease</fullName>
    </submittedName>
</protein>
<dbReference type="Proteomes" id="UP000659904">
    <property type="component" value="Unassembled WGS sequence"/>
</dbReference>
<name>A0A8J3KRX5_9ACTN</name>
<sequence length="297" mass="32229">MPSARTASRRRPLGLAPFLWVALLLYVAFLVYPVLNSLWTSFTDKNPLRAESSFVGFDNYTEMLTDERLRASLLFTVVVVVVVTLIANAIGLGFALLLNRQSVGYRVMRTLIFIPQVLSGVIVAIIWRSILTENGLLNAVLQRIGVTSAPVSWLGSTEMATLSLCAVVSWITIAFATVVYSASLRSVPPSLYEAAKMDGAGAVSRFRNVTFPMIAPGTTITVVLCLITTFKLYDVIAVLTGGGPANTTQSTAYYLIQLAFTNNLFGYSSAVAMLLLALTAGIAYLVTNVLRKREARL</sequence>
<reference evidence="9 10" key="1">
    <citation type="submission" date="2021-01" db="EMBL/GenBank/DDBJ databases">
        <title>Whole genome shotgun sequence of Catellatospora citrea NBRC 14495.</title>
        <authorList>
            <person name="Komaki H."/>
            <person name="Tamura T."/>
        </authorList>
    </citation>
    <scope>NUCLEOTIDE SEQUENCE [LARGE SCALE GENOMIC DNA]</scope>
    <source>
        <strain evidence="9 10">NBRC 14495</strain>
    </source>
</reference>
<dbReference type="AlphaFoldDB" id="A0A8J3KRX5"/>
<dbReference type="PANTHER" id="PTHR43227:SF8">
    <property type="entry name" value="DIACETYLCHITOBIOSE UPTAKE SYSTEM PERMEASE PROTEIN DASB"/>
    <property type="match status" value="1"/>
</dbReference>
<feature type="transmembrane region" description="Helical" evidence="7">
    <location>
        <begin position="214"/>
        <end position="233"/>
    </location>
</feature>
<organism evidence="9 10">
    <name type="scientific">Catellatospora citrea</name>
    <dbReference type="NCBI Taxonomy" id="53366"/>
    <lineage>
        <taxon>Bacteria</taxon>
        <taxon>Bacillati</taxon>
        <taxon>Actinomycetota</taxon>
        <taxon>Actinomycetes</taxon>
        <taxon>Micromonosporales</taxon>
        <taxon>Micromonosporaceae</taxon>
        <taxon>Catellatospora</taxon>
    </lineage>
</organism>
<evidence type="ECO:0000256" key="3">
    <source>
        <dbReference type="ARBA" id="ARBA00022475"/>
    </source>
</evidence>
<evidence type="ECO:0000313" key="9">
    <source>
        <dbReference type="EMBL" id="GIG00880.1"/>
    </source>
</evidence>
<keyword evidence="6 7" id="KW-0472">Membrane</keyword>
<feature type="transmembrane region" description="Helical" evidence="7">
    <location>
        <begin position="264"/>
        <end position="286"/>
    </location>
</feature>
<dbReference type="GO" id="GO:0055085">
    <property type="term" value="P:transmembrane transport"/>
    <property type="evidence" value="ECO:0007669"/>
    <property type="project" value="InterPro"/>
</dbReference>
<dbReference type="PROSITE" id="PS50928">
    <property type="entry name" value="ABC_TM1"/>
    <property type="match status" value="1"/>
</dbReference>
<feature type="domain" description="ABC transmembrane type-1" evidence="8">
    <location>
        <begin position="73"/>
        <end position="286"/>
    </location>
</feature>
<keyword evidence="5 7" id="KW-1133">Transmembrane helix</keyword>
<dbReference type="PANTHER" id="PTHR43227">
    <property type="entry name" value="BLL4140 PROTEIN"/>
    <property type="match status" value="1"/>
</dbReference>
<evidence type="ECO:0000256" key="5">
    <source>
        <dbReference type="ARBA" id="ARBA00022989"/>
    </source>
</evidence>
<gene>
    <name evidence="9" type="ORF">Cci01nite_59730</name>
</gene>
<comment type="caution">
    <text evidence="9">The sequence shown here is derived from an EMBL/GenBank/DDBJ whole genome shotgun (WGS) entry which is preliminary data.</text>
</comment>
<dbReference type="Gene3D" id="1.10.3720.10">
    <property type="entry name" value="MetI-like"/>
    <property type="match status" value="1"/>
</dbReference>
<dbReference type="InterPro" id="IPR035906">
    <property type="entry name" value="MetI-like_sf"/>
</dbReference>
<dbReference type="EMBL" id="BONH01000033">
    <property type="protein sequence ID" value="GIG00880.1"/>
    <property type="molecule type" value="Genomic_DNA"/>
</dbReference>
<feature type="transmembrane region" description="Helical" evidence="7">
    <location>
        <begin position="12"/>
        <end position="35"/>
    </location>
</feature>
<evidence type="ECO:0000313" key="10">
    <source>
        <dbReference type="Proteomes" id="UP000659904"/>
    </source>
</evidence>
<dbReference type="GO" id="GO:0005886">
    <property type="term" value="C:plasma membrane"/>
    <property type="evidence" value="ECO:0007669"/>
    <property type="project" value="UniProtKB-SubCell"/>
</dbReference>
<keyword evidence="10" id="KW-1185">Reference proteome</keyword>
<evidence type="ECO:0000256" key="7">
    <source>
        <dbReference type="RuleBase" id="RU363032"/>
    </source>
</evidence>
<accession>A0A8J3KRX5</accession>
<comment type="subcellular location">
    <subcellularLocation>
        <location evidence="1 7">Cell membrane</location>
        <topology evidence="1 7">Multi-pass membrane protein</topology>
    </subcellularLocation>
</comment>